<dbReference type="SUPFAM" id="SSF52540">
    <property type="entry name" value="P-loop containing nucleoside triphosphate hydrolases"/>
    <property type="match status" value="2"/>
</dbReference>
<dbReference type="InterPro" id="IPR027417">
    <property type="entry name" value="P-loop_NTPase"/>
</dbReference>
<dbReference type="EMBL" id="FOTY01000001">
    <property type="protein sequence ID" value="SFL50106.1"/>
    <property type="molecule type" value="Genomic_DNA"/>
</dbReference>
<proteinExistence type="predicted"/>
<evidence type="ECO:0000259" key="5">
    <source>
        <dbReference type="PROSITE" id="PS51192"/>
    </source>
</evidence>
<gene>
    <name evidence="7" type="ORF">SAMN04488054_101267</name>
</gene>
<dbReference type="STRING" id="266892.SAMN04488054_101267"/>
<evidence type="ECO:0000313" key="7">
    <source>
        <dbReference type="EMBL" id="SFL50106.1"/>
    </source>
</evidence>
<dbReference type="Pfam" id="PF08455">
    <property type="entry name" value="SNF2_assoc"/>
    <property type="match status" value="1"/>
</dbReference>
<dbReference type="RefSeq" id="WP_177195376.1">
    <property type="nucleotide sequence ID" value="NZ_FOTY01000001.1"/>
</dbReference>
<dbReference type="InterPro" id="IPR038718">
    <property type="entry name" value="SNF2-like_sf"/>
</dbReference>
<dbReference type="GO" id="GO:0016787">
    <property type="term" value="F:hydrolase activity"/>
    <property type="evidence" value="ECO:0007669"/>
    <property type="project" value="UniProtKB-KW"/>
</dbReference>
<dbReference type="AlphaFoldDB" id="A0A1I4I8T1"/>
<dbReference type="GO" id="GO:0005524">
    <property type="term" value="F:ATP binding"/>
    <property type="evidence" value="ECO:0007669"/>
    <property type="project" value="InterPro"/>
</dbReference>
<dbReference type="InterPro" id="IPR014001">
    <property type="entry name" value="Helicase_ATP-bd"/>
</dbReference>
<evidence type="ECO:0000313" key="8">
    <source>
        <dbReference type="Proteomes" id="UP000199668"/>
    </source>
</evidence>
<dbReference type="InterPro" id="IPR007527">
    <property type="entry name" value="Znf_SWIM"/>
</dbReference>
<dbReference type="PROSITE" id="PS51194">
    <property type="entry name" value="HELICASE_CTER"/>
    <property type="match status" value="1"/>
</dbReference>
<dbReference type="SMART" id="SM00490">
    <property type="entry name" value="HELICc"/>
    <property type="match status" value="1"/>
</dbReference>
<keyword evidence="7" id="KW-0067">ATP-binding</keyword>
<sequence length="1082" mass="123227">MRFLTKSYIQELGGSIIYNRGLAYWRENRVTPVSENTAGSFTKMKVMVAGTKDYAVDVVFHEDGEVQEADCNCPAFEGGMDICKHIAAALLSKAVPEEPAPAAKEKREQRTNVRPKQTEQEATASLKKLFVDYFAGRMQSVESVGEALHTEFILSFHKDRMQPQEQHFSVQMKIGTDKLYVVKDIESLLSAMRDRSLLPFTKKFTFDPTYHYFEEADLHVIQKLEQIIHNQKWTDRQTSLMFGERSGRSEITIPPVAASDVLQALLACSNVLVRPSIGSMVPLTVKEQWPGTFQLNQENGQYYLSYSSFDHPPGKVSQTSYYIWNDRLYEMNGGNDRHTELLFHMLMDTPNGRLPLDHHDLEQVYAAVASSLQEENRLTVEPEVEDTVESHPLEAKIYLDGDVSAIQADPLFCYGPHSLHAVTEKRDAAAESSLLIRDSQKEEEILHDIESAGFHWNGRTLSLSGDTSIYHFLTSFLPSLKEKAAIFMSRDIEGMLISPERFSVDSELDESFGWLDISFQTDDLNDEQLYELMQSLKEKRTYHKTSDGRFVPLDNDMLQGMQEFLDDTGSSAEDLKEGTLRLPAYRAFQAEKHFNTGMHWQKSSSVEKLLQDIQTPEQFKYPFPEGIPAEIREYQENGFQWLKALSTYGFGGILADDMGLGKTLQTLSYILSERRERPDAPPFLVAAPSSLVYNWKNEADTFTPELTVCLVEGSKTARRNRLETADQADILITSYPLLRRDVDLYEEKTWHGLILDEAQALKNNTSKTFRSVRRLRTEKTFALSGTPIENKIDELWSLFAILMPGLFPDIQSFKNMEIENVRHRVSPFILRRTKSDVLTELPDKIETTMHCELTKTQRETYVAYLNRIKEETAGQLRQGNFQQNRMNILANLTRLRQLCCHPGMFLEEYHGGSGKLEELMSVMENARENGNRVLIFSQFTSMLTFIKSAFDEKGYSYFYLDGSTPGKQRVQMTDEFNSGGKEAFLISLKAGGTGLNLTGADTVILFDLWWNPAVETQAADRAHRIGQEKAVQVIKLISQGTIEEKIQQLQDRKKALFDQVIQSGETNLSSLSEEDVRELLNL</sequence>
<evidence type="ECO:0000256" key="2">
    <source>
        <dbReference type="PROSITE-ProRule" id="PRU00325"/>
    </source>
</evidence>
<dbReference type="GO" id="GO:0004386">
    <property type="term" value="F:helicase activity"/>
    <property type="evidence" value="ECO:0007669"/>
    <property type="project" value="UniProtKB-KW"/>
</dbReference>
<dbReference type="InterPro" id="IPR049730">
    <property type="entry name" value="SNF2/RAD54-like_C"/>
</dbReference>
<dbReference type="PROSITE" id="PS50966">
    <property type="entry name" value="ZF_SWIM"/>
    <property type="match status" value="1"/>
</dbReference>
<dbReference type="Pfam" id="PF00176">
    <property type="entry name" value="SNF2-rel_dom"/>
    <property type="match status" value="1"/>
</dbReference>
<reference evidence="7 8" key="1">
    <citation type="submission" date="2016-10" db="EMBL/GenBank/DDBJ databases">
        <authorList>
            <person name="de Groot N.N."/>
        </authorList>
    </citation>
    <scope>NUCLEOTIDE SEQUENCE [LARGE SCALE GENOMIC DNA]</scope>
    <source>
        <strain evidence="7 8">CGMCC 1.6134</strain>
    </source>
</reference>
<evidence type="ECO:0000259" key="6">
    <source>
        <dbReference type="PROSITE" id="PS51194"/>
    </source>
</evidence>
<evidence type="ECO:0000256" key="1">
    <source>
        <dbReference type="ARBA" id="ARBA00022801"/>
    </source>
</evidence>
<dbReference type="PANTHER" id="PTHR10799">
    <property type="entry name" value="SNF2/RAD54 HELICASE FAMILY"/>
    <property type="match status" value="1"/>
</dbReference>
<feature type="domain" description="Helicase C-terminal" evidence="6">
    <location>
        <begin position="915"/>
        <end position="1072"/>
    </location>
</feature>
<feature type="compositionally biased region" description="Basic and acidic residues" evidence="3">
    <location>
        <begin position="103"/>
        <end position="119"/>
    </location>
</feature>
<name>A0A1I4I8T1_9BACI</name>
<dbReference type="Gene3D" id="3.40.50.10810">
    <property type="entry name" value="Tandem AAA-ATPase domain"/>
    <property type="match status" value="1"/>
</dbReference>
<dbReference type="CDD" id="cd18793">
    <property type="entry name" value="SF2_C_SNF"/>
    <property type="match status" value="1"/>
</dbReference>
<keyword evidence="1" id="KW-0378">Hydrolase</keyword>
<keyword evidence="2" id="KW-0479">Metal-binding</keyword>
<dbReference type="Proteomes" id="UP000199668">
    <property type="component" value="Unassembled WGS sequence"/>
</dbReference>
<dbReference type="PROSITE" id="PS51192">
    <property type="entry name" value="HELICASE_ATP_BIND_1"/>
    <property type="match status" value="1"/>
</dbReference>
<feature type="domain" description="Helicase ATP-binding" evidence="5">
    <location>
        <begin position="643"/>
        <end position="805"/>
    </location>
</feature>
<feature type="domain" description="SWIM-type" evidence="4">
    <location>
        <begin position="56"/>
        <end position="94"/>
    </location>
</feature>
<dbReference type="InterPro" id="IPR000330">
    <property type="entry name" value="SNF2_N"/>
</dbReference>
<keyword evidence="8" id="KW-1185">Reference proteome</keyword>
<accession>A0A1I4I8T1</accession>
<evidence type="ECO:0000256" key="3">
    <source>
        <dbReference type="SAM" id="MobiDB-lite"/>
    </source>
</evidence>
<keyword evidence="7" id="KW-0347">Helicase</keyword>
<dbReference type="Gene3D" id="3.40.50.300">
    <property type="entry name" value="P-loop containing nucleotide triphosphate hydrolases"/>
    <property type="match status" value="1"/>
</dbReference>
<dbReference type="SMART" id="SM00487">
    <property type="entry name" value="DEXDc"/>
    <property type="match status" value="1"/>
</dbReference>
<evidence type="ECO:0000259" key="4">
    <source>
        <dbReference type="PROSITE" id="PS50966"/>
    </source>
</evidence>
<dbReference type="Pfam" id="PF04434">
    <property type="entry name" value="SWIM"/>
    <property type="match status" value="1"/>
</dbReference>
<dbReference type="InterPro" id="IPR001650">
    <property type="entry name" value="Helicase_C-like"/>
</dbReference>
<dbReference type="InterPro" id="IPR013663">
    <property type="entry name" value="Helicase_SWF/SNF/SWI_bac"/>
</dbReference>
<dbReference type="FunFam" id="3.40.50.300:FF:000533">
    <property type="entry name" value="Helicase, Snf2 family"/>
    <property type="match status" value="1"/>
</dbReference>
<dbReference type="Pfam" id="PF00271">
    <property type="entry name" value="Helicase_C"/>
    <property type="match status" value="1"/>
</dbReference>
<keyword evidence="2" id="KW-0863">Zinc-finger</keyword>
<keyword evidence="2" id="KW-0862">Zinc</keyword>
<keyword evidence="7" id="KW-0547">Nucleotide-binding</keyword>
<dbReference type="GO" id="GO:0008270">
    <property type="term" value="F:zinc ion binding"/>
    <property type="evidence" value="ECO:0007669"/>
    <property type="project" value="UniProtKB-KW"/>
</dbReference>
<feature type="region of interest" description="Disordered" evidence="3">
    <location>
        <begin position="97"/>
        <end position="120"/>
    </location>
</feature>
<protein>
    <submittedName>
        <fullName evidence="7">Superfamily II DNA or RNA helicase, SNF2 family</fullName>
    </submittedName>
</protein>
<organism evidence="7 8">
    <name type="scientific">Salibacterium qingdaonense</name>
    <dbReference type="NCBI Taxonomy" id="266892"/>
    <lineage>
        <taxon>Bacteria</taxon>
        <taxon>Bacillati</taxon>
        <taxon>Bacillota</taxon>
        <taxon>Bacilli</taxon>
        <taxon>Bacillales</taxon>
        <taxon>Bacillaceae</taxon>
    </lineage>
</organism>